<dbReference type="PANTHER" id="PTHR42693">
    <property type="entry name" value="ARYLSULFATASE FAMILY MEMBER"/>
    <property type="match status" value="1"/>
</dbReference>
<name>A0ABR2JRS7_9EUKA</name>
<protein>
    <recommendedName>
        <fullName evidence="3">Sulfatase N-terminal domain-containing protein</fullName>
    </recommendedName>
</protein>
<feature type="transmembrane region" description="Helical" evidence="2">
    <location>
        <begin position="7"/>
        <end position="28"/>
    </location>
</feature>
<proteinExistence type="inferred from homology"/>
<evidence type="ECO:0000256" key="1">
    <source>
        <dbReference type="ARBA" id="ARBA00008779"/>
    </source>
</evidence>
<dbReference type="Pfam" id="PF00884">
    <property type="entry name" value="Sulfatase"/>
    <property type="match status" value="1"/>
</dbReference>
<gene>
    <name evidence="4" type="ORF">M9Y10_003275</name>
</gene>
<dbReference type="PANTHER" id="PTHR42693:SF33">
    <property type="entry name" value="ARYLSULFATASE"/>
    <property type="match status" value="1"/>
</dbReference>
<evidence type="ECO:0000259" key="3">
    <source>
        <dbReference type="Pfam" id="PF00884"/>
    </source>
</evidence>
<feature type="transmembrane region" description="Helical" evidence="2">
    <location>
        <begin position="900"/>
        <end position="919"/>
    </location>
</feature>
<dbReference type="Proteomes" id="UP001470230">
    <property type="component" value="Unassembled WGS sequence"/>
</dbReference>
<dbReference type="Gene3D" id="3.40.720.10">
    <property type="entry name" value="Alkaline Phosphatase, subunit A"/>
    <property type="match status" value="1"/>
</dbReference>
<feature type="transmembrane region" description="Helical" evidence="2">
    <location>
        <begin position="75"/>
        <end position="95"/>
    </location>
</feature>
<keyword evidence="2" id="KW-0472">Membrane</keyword>
<feature type="domain" description="Sulfatase N-terminal" evidence="3">
    <location>
        <begin position="382"/>
        <end position="663"/>
    </location>
</feature>
<reference evidence="4 5" key="1">
    <citation type="submission" date="2024-04" db="EMBL/GenBank/DDBJ databases">
        <title>Tritrichomonas musculus Genome.</title>
        <authorList>
            <person name="Alves-Ferreira E."/>
            <person name="Grigg M."/>
            <person name="Lorenzi H."/>
            <person name="Galac M."/>
        </authorList>
    </citation>
    <scope>NUCLEOTIDE SEQUENCE [LARGE SCALE GENOMIC DNA]</scope>
    <source>
        <strain evidence="4 5">EAF2021</strain>
    </source>
</reference>
<dbReference type="EMBL" id="JAPFFF010000010">
    <property type="protein sequence ID" value="KAK8880595.1"/>
    <property type="molecule type" value="Genomic_DNA"/>
</dbReference>
<keyword evidence="2" id="KW-1133">Transmembrane helix</keyword>
<organism evidence="4 5">
    <name type="scientific">Tritrichomonas musculus</name>
    <dbReference type="NCBI Taxonomy" id="1915356"/>
    <lineage>
        <taxon>Eukaryota</taxon>
        <taxon>Metamonada</taxon>
        <taxon>Parabasalia</taxon>
        <taxon>Tritrichomonadida</taxon>
        <taxon>Tritrichomonadidae</taxon>
        <taxon>Tritrichomonas</taxon>
    </lineage>
</organism>
<dbReference type="SUPFAM" id="SSF53649">
    <property type="entry name" value="Alkaline phosphatase-like"/>
    <property type="match status" value="1"/>
</dbReference>
<evidence type="ECO:0000256" key="2">
    <source>
        <dbReference type="SAM" id="Phobius"/>
    </source>
</evidence>
<accession>A0ABR2JRS7</accession>
<dbReference type="InterPro" id="IPR017850">
    <property type="entry name" value="Alkaline_phosphatase_core_sf"/>
</dbReference>
<evidence type="ECO:0000313" key="4">
    <source>
        <dbReference type="EMBL" id="KAK8880595.1"/>
    </source>
</evidence>
<sequence>MKLLLAPYLISLLLFFPTALVIICKFLFLTKSSISYLGNRFRVITELFFQLSEFGFIGCIYFWIYFFFKKINLSTVILNVYFISFYFLLFAIALYDYQNGNFNSQNVLFSTLKAYLPIFKFPVHFSFPSDFIPRNNDKSLSFITDIIFAILDDPIFWSLLIIFFILFFSYCIYLIINYKFEICSSVYSLDSQNDLSCDYLIDPKSESNDNFDFNGNYFKIFHILGFLYFTFALCYSITPIRQRIVDISSFTTNFNIFYSMTHYEKKLNPNIDLLNVSRRYLPKDRYWLDNRKDPIYPLVHGDINAFCAYNPTDSKCQNQAHKKDIKNKSKISKLPNVYFMIIESFNPFSYLINDDFLDEQSTVTSADKKYYITDTPYYNDKILPNLAKYAKDGIVFSGMASQGLPTLSGLHSLLTGVPPSQTFMNIMEATDAHVDDFPSHFHDVEKYRSFFATSTDIKFDGFHLWLNRRSAEQEAKILLNCDDSSDIFNDQTQIKLMGKKSNLKKCNHEEINKLIEKKNIKSFPKWFDYIVGFFPNENQSKVLNLTEVCLKKNNWLSDRVLSKEIQLTWKQQKEFLRRNKIDKPLLGVTTNMETHIPYFGFDNPNQYDAIDPKISRFSSEHKKKRFLRVNKYMDKNYIGSMLDFLKKEDNNTIVVIVGDHGTRDIPIKKLHTQLTAKTQLSGDCYDKASGSDSLFITSGAILYLGDDQRVKEELKFDKLKGKTLKVATDHNDIVYTVLDTLSRIQDKPLPPTSRLGRNLIDFSDDIINTLNEGTSKLIQKLNDQDWQSISYLSYQIEYKRGAEFIRTHSSGPKQAHYYNVSSFPTCVKTNDAKDKKLGGKEAKRMFNEMADYLNVQNYLLYHNRVFNYAFRNEKCIENGSCELPSKLGHIKLHDKPLFKLLFGFPLIMALITALIIYIIRMYSSAFQEKKEIDVNIPDI</sequence>
<keyword evidence="2" id="KW-0812">Transmembrane</keyword>
<comment type="similarity">
    <text evidence="1">Belongs to the sulfatase family.</text>
</comment>
<comment type="caution">
    <text evidence="4">The sequence shown here is derived from an EMBL/GenBank/DDBJ whole genome shotgun (WGS) entry which is preliminary data.</text>
</comment>
<keyword evidence="5" id="KW-1185">Reference proteome</keyword>
<evidence type="ECO:0000313" key="5">
    <source>
        <dbReference type="Proteomes" id="UP001470230"/>
    </source>
</evidence>
<feature type="transmembrane region" description="Helical" evidence="2">
    <location>
        <begin position="155"/>
        <end position="176"/>
    </location>
</feature>
<dbReference type="InterPro" id="IPR000917">
    <property type="entry name" value="Sulfatase_N"/>
</dbReference>
<dbReference type="InterPro" id="IPR050738">
    <property type="entry name" value="Sulfatase"/>
</dbReference>
<feature type="transmembrane region" description="Helical" evidence="2">
    <location>
        <begin position="220"/>
        <end position="238"/>
    </location>
</feature>
<feature type="transmembrane region" description="Helical" evidence="2">
    <location>
        <begin position="48"/>
        <end position="68"/>
    </location>
</feature>